<organism evidence="5 6">
    <name type="scientific">Anditalea andensis</name>
    <dbReference type="NCBI Taxonomy" id="1048983"/>
    <lineage>
        <taxon>Bacteria</taxon>
        <taxon>Pseudomonadati</taxon>
        <taxon>Bacteroidota</taxon>
        <taxon>Cytophagia</taxon>
        <taxon>Cytophagales</taxon>
        <taxon>Cytophagaceae</taxon>
        <taxon>Anditalea</taxon>
    </lineage>
</organism>
<dbReference type="PROSITE" id="PS01124">
    <property type="entry name" value="HTH_ARAC_FAMILY_2"/>
    <property type="match status" value="1"/>
</dbReference>
<evidence type="ECO:0000256" key="2">
    <source>
        <dbReference type="ARBA" id="ARBA00023125"/>
    </source>
</evidence>
<evidence type="ECO:0000256" key="1">
    <source>
        <dbReference type="ARBA" id="ARBA00023015"/>
    </source>
</evidence>
<dbReference type="SMART" id="SM00342">
    <property type="entry name" value="HTH_ARAC"/>
    <property type="match status" value="1"/>
</dbReference>
<keyword evidence="6" id="KW-1185">Reference proteome</keyword>
<dbReference type="eggNOG" id="COG2207">
    <property type="taxonomic scope" value="Bacteria"/>
</dbReference>
<dbReference type="SUPFAM" id="SSF51215">
    <property type="entry name" value="Regulatory protein AraC"/>
    <property type="match status" value="1"/>
</dbReference>
<protein>
    <submittedName>
        <fullName evidence="5">AraC family transcriptional regulator</fullName>
    </submittedName>
</protein>
<dbReference type="SUPFAM" id="SSF46689">
    <property type="entry name" value="Homeodomain-like"/>
    <property type="match status" value="1"/>
</dbReference>
<dbReference type="InterPro" id="IPR009057">
    <property type="entry name" value="Homeodomain-like_sf"/>
</dbReference>
<feature type="domain" description="HTH araC/xylS-type" evidence="4">
    <location>
        <begin position="194"/>
        <end position="292"/>
    </location>
</feature>
<dbReference type="AlphaFoldDB" id="A0A074LMW8"/>
<reference evidence="5 6" key="1">
    <citation type="submission" date="2014-04" db="EMBL/GenBank/DDBJ databases">
        <title>Characterization and application of a salt tolerant electro-active bacterium.</title>
        <authorList>
            <person name="Yang L."/>
            <person name="Wei S."/>
            <person name="Tay Q.X.M."/>
        </authorList>
    </citation>
    <scope>NUCLEOTIDE SEQUENCE [LARGE SCALE GENOMIC DNA]</scope>
    <source>
        <strain evidence="5 6">LY1</strain>
    </source>
</reference>
<dbReference type="Proteomes" id="UP000027821">
    <property type="component" value="Unassembled WGS sequence"/>
</dbReference>
<keyword evidence="3" id="KW-0804">Transcription</keyword>
<dbReference type="EMBL" id="JMIH01000014">
    <property type="protein sequence ID" value="KEO75237.1"/>
    <property type="molecule type" value="Genomic_DNA"/>
</dbReference>
<dbReference type="InterPro" id="IPR037923">
    <property type="entry name" value="HTH-like"/>
</dbReference>
<dbReference type="PANTHER" id="PTHR43280:SF32">
    <property type="entry name" value="TRANSCRIPTIONAL REGULATORY PROTEIN"/>
    <property type="match status" value="1"/>
</dbReference>
<dbReference type="InterPro" id="IPR003313">
    <property type="entry name" value="AraC-bd"/>
</dbReference>
<sequence>MTVQKKMKTDIKKYTFKHGLPQEFEVVGIGQLYNDHSATLTTPHRTGFYHILWFQKGTPTHLVDFNPVKITPDTILFLNKDIVQRFDNKGGFDGKAILFTDSFFCKTETDTKYLRSSILFNDLFSVTQIQITNNAMLFADLFKLMEKELENEKDLSQSDILKNLLHNFLLLSERERRKQDFTEIKKGADLDYVILFKDLLETSYRKVKKVSIYAKKISVTEKRLNQATSKILDKSPKQMIDERIMLEAKRLLVHTNESVKEIGFELGFDEPTNFIKFFRKHIQSTPVEFREEFASA</sequence>
<name>A0A074LMW8_9BACT</name>
<accession>A0A074LMW8</accession>
<dbReference type="STRING" id="1048983.EL17_06150"/>
<gene>
    <name evidence="5" type="ORF">EL17_06150</name>
</gene>
<evidence type="ECO:0000313" key="5">
    <source>
        <dbReference type="EMBL" id="KEO75237.1"/>
    </source>
</evidence>
<dbReference type="GO" id="GO:0043565">
    <property type="term" value="F:sequence-specific DNA binding"/>
    <property type="evidence" value="ECO:0007669"/>
    <property type="project" value="InterPro"/>
</dbReference>
<dbReference type="Pfam" id="PF12833">
    <property type="entry name" value="HTH_18"/>
    <property type="match status" value="1"/>
</dbReference>
<dbReference type="Gene3D" id="1.10.10.60">
    <property type="entry name" value="Homeodomain-like"/>
    <property type="match status" value="1"/>
</dbReference>
<evidence type="ECO:0000313" key="6">
    <source>
        <dbReference type="Proteomes" id="UP000027821"/>
    </source>
</evidence>
<dbReference type="PANTHER" id="PTHR43280">
    <property type="entry name" value="ARAC-FAMILY TRANSCRIPTIONAL REGULATOR"/>
    <property type="match status" value="1"/>
</dbReference>
<keyword evidence="1" id="KW-0805">Transcription regulation</keyword>
<comment type="caution">
    <text evidence="5">The sequence shown here is derived from an EMBL/GenBank/DDBJ whole genome shotgun (WGS) entry which is preliminary data.</text>
</comment>
<dbReference type="Pfam" id="PF02311">
    <property type="entry name" value="AraC_binding"/>
    <property type="match status" value="1"/>
</dbReference>
<evidence type="ECO:0000259" key="4">
    <source>
        <dbReference type="PROSITE" id="PS01124"/>
    </source>
</evidence>
<dbReference type="GO" id="GO:0003700">
    <property type="term" value="F:DNA-binding transcription factor activity"/>
    <property type="evidence" value="ECO:0007669"/>
    <property type="project" value="InterPro"/>
</dbReference>
<proteinExistence type="predicted"/>
<evidence type="ECO:0000256" key="3">
    <source>
        <dbReference type="ARBA" id="ARBA00023163"/>
    </source>
</evidence>
<dbReference type="InterPro" id="IPR018060">
    <property type="entry name" value="HTH_AraC"/>
</dbReference>
<keyword evidence="2" id="KW-0238">DNA-binding</keyword>